<dbReference type="Gene3D" id="1.10.10.10">
    <property type="entry name" value="Winged helix-like DNA-binding domain superfamily/Winged helix DNA-binding domain"/>
    <property type="match status" value="1"/>
</dbReference>
<dbReference type="InterPro" id="IPR045490">
    <property type="entry name" value="DUF6432"/>
</dbReference>
<dbReference type="Pfam" id="PF20024">
    <property type="entry name" value="DUF6432"/>
    <property type="match status" value="1"/>
</dbReference>
<dbReference type="EMBL" id="JBHTAX010000001">
    <property type="protein sequence ID" value="MFC7191464.1"/>
    <property type="molecule type" value="Genomic_DNA"/>
</dbReference>
<keyword evidence="2" id="KW-1185">Reference proteome</keyword>
<dbReference type="AlphaFoldDB" id="A0ABD5YTZ7"/>
<protein>
    <submittedName>
        <fullName evidence="1">DUF6432 family protein</fullName>
    </submittedName>
</protein>
<organism evidence="1 2">
    <name type="scientific">Halocatena marina</name>
    <dbReference type="NCBI Taxonomy" id="2934937"/>
    <lineage>
        <taxon>Archaea</taxon>
        <taxon>Methanobacteriati</taxon>
        <taxon>Methanobacteriota</taxon>
        <taxon>Stenosarchaea group</taxon>
        <taxon>Halobacteria</taxon>
        <taxon>Halobacteriales</taxon>
        <taxon>Natronomonadaceae</taxon>
        <taxon>Halocatena</taxon>
    </lineage>
</organism>
<proteinExistence type="predicted"/>
<dbReference type="RefSeq" id="WP_248909176.1">
    <property type="nucleotide sequence ID" value="NZ_CP109979.1"/>
</dbReference>
<name>A0ABD5YTZ7_9EURY</name>
<sequence length="98" mass="11236">MRTKREFRNREETEVAVLDALVERSGEGMTIFELRTRVDVEIDALESVLSSLKDEGLINTERSGSQLVITPADCVLPDEQEVEYTKSILERIRDHLPF</sequence>
<comment type="caution">
    <text evidence="1">The sequence shown here is derived from an EMBL/GenBank/DDBJ whole genome shotgun (WGS) entry which is preliminary data.</text>
</comment>
<dbReference type="InterPro" id="IPR036388">
    <property type="entry name" value="WH-like_DNA-bd_sf"/>
</dbReference>
<evidence type="ECO:0000313" key="2">
    <source>
        <dbReference type="Proteomes" id="UP001596417"/>
    </source>
</evidence>
<accession>A0ABD5YTZ7</accession>
<dbReference type="SUPFAM" id="SSF46785">
    <property type="entry name" value="Winged helix' DNA-binding domain"/>
    <property type="match status" value="1"/>
</dbReference>
<dbReference type="Proteomes" id="UP001596417">
    <property type="component" value="Unassembled WGS sequence"/>
</dbReference>
<dbReference type="InterPro" id="IPR036390">
    <property type="entry name" value="WH_DNA-bd_sf"/>
</dbReference>
<reference evidence="1 2" key="1">
    <citation type="journal article" date="2019" name="Int. J. Syst. Evol. Microbiol.">
        <title>The Global Catalogue of Microorganisms (GCM) 10K type strain sequencing project: providing services to taxonomists for standard genome sequencing and annotation.</title>
        <authorList>
            <consortium name="The Broad Institute Genomics Platform"/>
            <consortium name="The Broad Institute Genome Sequencing Center for Infectious Disease"/>
            <person name="Wu L."/>
            <person name="Ma J."/>
        </authorList>
    </citation>
    <scope>NUCLEOTIDE SEQUENCE [LARGE SCALE GENOMIC DNA]</scope>
    <source>
        <strain evidence="1 2">RDMS1</strain>
    </source>
</reference>
<dbReference type="GeneID" id="76201195"/>
<evidence type="ECO:0000313" key="1">
    <source>
        <dbReference type="EMBL" id="MFC7191464.1"/>
    </source>
</evidence>
<gene>
    <name evidence="1" type="ORF">ACFQL7_17765</name>
</gene>